<proteinExistence type="predicted"/>
<organism evidence="2 3">
    <name type="scientific">Pseudomonas bharatica CSV86</name>
    <dbReference type="NCBI Taxonomy" id="1005395"/>
    <lineage>
        <taxon>Bacteria</taxon>
        <taxon>Pseudomonadati</taxon>
        <taxon>Pseudomonadota</taxon>
        <taxon>Gammaproteobacteria</taxon>
        <taxon>Pseudomonadales</taxon>
        <taxon>Pseudomonadaceae</taxon>
        <taxon>Pseudomonas</taxon>
        <taxon>Pseudomonas bharatica</taxon>
    </lineage>
</organism>
<evidence type="ECO:0000313" key="2">
    <source>
        <dbReference type="EMBL" id="NNJ17319.1"/>
    </source>
</evidence>
<feature type="signal peptide" evidence="1">
    <location>
        <begin position="1"/>
        <end position="21"/>
    </location>
</feature>
<accession>A0A7K4EIW2</accession>
<sequence length="423" mass="46676">MKTLATLLALTTVLASGTTLAGPGEDTVNAMNVRLTDQRVNCGALSMPAVLCTGVIVRATDDPRFWVPQEKNIKSGAISASYLRNDAKFKTLVFGRNRGFTLLPVLLNRPNNQTYEVLCAFPNDGGTDNRNDRGCGDHVQNPEVQDYCDVLGIMTGEDWYRRFRSDKVLYSEICAFDIRDRRNAHAGPAFMASINARNLGGETLFAVQNELRIATWGNNPPFDPPVESVFYTAPPVSDTSGLEGARAGQIEWWLAARQYLPLVKLNLPQTMAANPHFGFDTVDQVIQPVSEPDRCPGFIKSSAWKTERKGAYFATQLDSLQVELNDCAKTIPPSQLNNLFNEIAARHYRDEKWGDHPVLTTDATQNAALVQAKNYPRPAHIVSGMRAQLACQLALPARPAIITLEPKRPEGTTEALKNMNCNL</sequence>
<evidence type="ECO:0000256" key="1">
    <source>
        <dbReference type="SAM" id="SignalP"/>
    </source>
</evidence>
<evidence type="ECO:0008006" key="4">
    <source>
        <dbReference type="Google" id="ProtNLM"/>
    </source>
</evidence>
<dbReference type="AlphaFoldDB" id="A0A7K4EIW2"/>
<keyword evidence="1" id="KW-0732">Signal</keyword>
<dbReference type="EMBL" id="AMWJ02000002">
    <property type="protein sequence ID" value="NNJ17319.1"/>
    <property type="molecule type" value="Genomic_DNA"/>
</dbReference>
<name>A0A7K4EIW2_9PSED</name>
<dbReference type="RefSeq" id="WP_158487711.1">
    <property type="nucleotide sequence ID" value="NZ_AMWJ02000002.1"/>
</dbReference>
<reference evidence="2 3" key="1">
    <citation type="journal article" date="2013" name="Genome Announc.">
        <title>Genome Sequence of Naphthalene-Degrading Soil Bacterium Pseudomonas putida CSV86.</title>
        <authorList>
            <person name="Phale P.S."/>
            <person name="Paliwal V."/>
            <person name="Raju S.C."/>
            <person name="Modak A."/>
            <person name="Purohit H.J."/>
        </authorList>
    </citation>
    <scope>NUCLEOTIDE SEQUENCE [LARGE SCALE GENOMIC DNA]</scope>
    <source>
        <strain evidence="2 3">CSV86</strain>
    </source>
</reference>
<dbReference type="Proteomes" id="UP000010448">
    <property type="component" value="Unassembled WGS sequence"/>
</dbReference>
<keyword evidence="3" id="KW-1185">Reference proteome</keyword>
<protein>
    <recommendedName>
        <fullName evidence="4">Halovibrin</fullName>
    </recommendedName>
</protein>
<comment type="caution">
    <text evidence="2">The sequence shown here is derived from an EMBL/GenBank/DDBJ whole genome shotgun (WGS) entry which is preliminary data.</text>
</comment>
<gene>
    <name evidence="2" type="ORF">CSV86_020105</name>
</gene>
<evidence type="ECO:0000313" key="3">
    <source>
        <dbReference type="Proteomes" id="UP000010448"/>
    </source>
</evidence>
<feature type="chain" id="PRO_5029684853" description="Halovibrin" evidence="1">
    <location>
        <begin position="22"/>
        <end position="423"/>
    </location>
</feature>
<dbReference type="OrthoDB" id="6766953at2"/>